<dbReference type="KEGG" id="ome:OLMES_5002"/>
<dbReference type="AlphaFoldDB" id="A0A1Y0IFU6"/>
<name>A0A1Y0IFU6_9GAMM</name>
<keyword evidence="2" id="KW-1185">Reference proteome</keyword>
<sequence>MKTVAILKDIPHRTFQYDDIIHPDCVELVIWVFFRLAAKPGKIDQSGGYRSYEVIYLFGVSWVGGFQYGFKIQGLNSVDVQSDLVDTALKHLFDFVITEYRSIIRYRVGMGKRQNKPQYRYYSCY</sequence>
<proteinExistence type="predicted"/>
<accession>A0A1Y0IFU6</accession>
<reference evidence="1 2" key="1">
    <citation type="submission" date="2017-05" db="EMBL/GenBank/DDBJ databases">
        <title>Genomic insights into alkan degradation activity of Oleiphilus messinensis.</title>
        <authorList>
            <person name="Kozyavkin S.A."/>
            <person name="Slesarev A.I."/>
            <person name="Golyshin P.N."/>
            <person name="Korzhenkov A."/>
            <person name="Golyshina O.N."/>
            <person name="Toshchakov S.V."/>
        </authorList>
    </citation>
    <scope>NUCLEOTIDE SEQUENCE [LARGE SCALE GENOMIC DNA]</scope>
    <source>
        <strain evidence="1 2">ME102</strain>
    </source>
</reference>
<evidence type="ECO:0000313" key="1">
    <source>
        <dbReference type="EMBL" id="ARU58989.1"/>
    </source>
</evidence>
<dbReference type="Proteomes" id="UP000196027">
    <property type="component" value="Chromosome"/>
</dbReference>
<dbReference type="EMBL" id="CP021425">
    <property type="protein sequence ID" value="ARU58989.1"/>
    <property type="molecule type" value="Genomic_DNA"/>
</dbReference>
<protein>
    <submittedName>
        <fullName evidence="1">Uncharacterized protein</fullName>
    </submittedName>
</protein>
<organism evidence="1 2">
    <name type="scientific">Oleiphilus messinensis</name>
    <dbReference type="NCBI Taxonomy" id="141451"/>
    <lineage>
        <taxon>Bacteria</taxon>
        <taxon>Pseudomonadati</taxon>
        <taxon>Pseudomonadota</taxon>
        <taxon>Gammaproteobacteria</taxon>
        <taxon>Oceanospirillales</taxon>
        <taxon>Oleiphilaceae</taxon>
        <taxon>Oleiphilus</taxon>
    </lineage>
</organism>
<evidence type="ECO:0000313" key="2">
    <source>
        <dbReference type="Proteomes" id="UP000196027"/>
    </source>
</evidence>
<gene>
    <name evidence="1" type="ORF">OLMES_5002</name>
</gene>